<evidence type="ECO:0000313" key="1">
    <source>
        <dbReference type="EMBL" id="JAI06423.1"/>
    </source>
</evidence>
<reference evidence="1" key="1">
    <citation type="submission" date="2014-11" db="EMBL/GenBank/DDBJ databases">
        <authorList>
            <person name="Amaro Gonzalez C."/>
        </authorList>
    </citation>
    <scope>NUCLEOTIDE SEQUENCE</scope>
</reference>
<organism evidence="1">
    <name type="scientific">Anguilla anguilla</name>
    <name type="common">European freshwater eel</name>
    <name type="synonym">Muraena anguilla</name>
    <dbReference type="NCBI Taxonomy" id="7936"/>
    <lineage>
        <taxon>Eukaryota</taxon>
        <taxon>Metazoa</taxon>
        <taxon>Chordata</taxon>
        <taxon>Craniata</taxon>
        <taxon>Vertebrata</taxon>
        <taxon>Euteleostomi</taxon>
        <taxon>Actinopterygii</taxon>
        <taxon>Neopterygii</taxon>
        <taxon>Teleostei</taxon>
        <taxon>Anguilliformes</taxon>
        <taxon>Anguillidae</taxon>
        <taxon>Anguilla</taxon>
    </lineage>
</organism>
<name>A0A0E9XUM2_ANGAN</name>
<protein>
    <submittedName>
        <fullName evidence="1">Uncharacterized protein</fullName>
    </submittedName>
</protein>
<accession>A0A0E9XUM2</accession>
<dbReference type="AlphaFoldDB" id="A0A0E9XUM2"/>
<proteinExistence type="predicted"/>
<sequence length="33" mass="3715">MFSQSPGISPLPSNLHPNFSCSLFLKTHTNHFQ</sequence>
<dbReference type="EMBL" id="GBXM01002155">
    <property type="protein sequence ID" value="JAI06423.1"/>
    <property type="molecule type" value="Transcribed_RNA"/>
</dbReference>
<reference evidence="1" key="2">
    <citation type="journal article" date="2015" name="Fish Shellfish Immunol.">
        <title>Early steps in the European eel (Anguilla anguilla)-Vibrio vulnificus interaction in the gills: Role of the RtxA13 toxin.</title>
        <authorList>
            <person name="Callol A."/>
            <person name="Pajuelo D."/>
            <person name="Ebbesson L."/>
            <person name="Teles M."/>
            <person name="MacKenzie S."/>
            <person name="Amaro C."/>
        </authorList>
    </citation>
    <scope>NUCLEOTIDE SEQUENCE</scope>
</reference>